<name>A0ABP0ACF9_PIPNA</name>
<protein>
    <recommendedName>
        <fullName evidence="3">Secretoglobin family 3A member 2</fullName>
    </recommendedName>
</protein>
<dbReference type="Pfam" id="PF20490">
    <property type="entry name" value="SCGB3A"/>
    <property type="match status" value="1"/>
</dbReference>
<sequence length="92" mass="9649">MKLTTVFLLVTIGICSYSATAFLLGSVKNAVPVPASLPLDAIPLLDPLKSLLLTLGISVEHLVEGLRKCVNELGPEASESVKKLLGALSHLV</sequence>
<evidence type="ECO:0000313" key="1">
    <source>
        <dbReference type="EMBL" id="CAK6446197.1"/>
    </source>
</evidence>
<evidence type="ECO:0008006" key="3">
    <source>
        <dbReference type="Google" id="ProtNLM"/>
    </source>
</evidence>
<evidence type="ECO:0000313" key="2">
    <source>
        <dbReference type="Proteomes" id="UP001314169"/>
    </source>
</evidence>
<reference evidence="1" key="1">
    <citation type="submission" date="2023-12" db="EMBL/GenBank/DDBJ databases">
        <authorList>
            <person name="Brown T."/>
        </authorList>
    </citation>
    <scope>NUCLEOTIDE SEQUENCE</scope>
</reference>
<dbReference type="PANTHER" id="PTHR34829:SF2">
    <property type="entry name" value="SECRETOGLOBIN FAMILY 3A MEMBER 2"/>
    <property type="match status" value="1"/>
</dbReference>
<dbReference type="Proteomes" id="UP001314169">
    <property type="component" value="Chromosome 5"/>
</dbReference>
<organism evidence="1 2">
    <name type="scientific">Pipistrellus nathusii</name>
    <name type="common">Nathusius' pipistrelle</name>
    <dbReference type="NCBI Taxonomy" id="59473"/>
    <lineage>
        <taxon>Eukaryota</taxon>
        <taxon>Metazoa</taxon>
        <taxon>Chordata</taxon>
        <taxon>Craniata</taxon>
        <taxon>Vertebrata</taxon>
        <taxon>Euteleostomi</taxon>
        <taxon>Mammalia</taxon>
        <taxon>Eutheria</taxon>
        <taxon>Laurasiatheria</taxon>
        <taxon>Chiroptera</taxon>
        <taxon>Yangochiroptera</taxon>
        <taxon>Vespertilionidae</taxon>
        <taxon>Pipistrellus</taxon>
    </lineage>
</organism>
<accession>A0ABP0ACF9</accession>
<dbReference type="InterPro" id="IPR040301">
    <property type="entry name" value="Secretoglobin_3A"/>
</dbReference>
<keyword evidence="2" id="KW-1185">Reference proteome</keyword>
<dbReference type="PANTHER" id="PTHR34829">
    <property type="entry name" value="SECRETOGLOBIN FAMILY 3A MEMBER 2"/>
    <property type="match status" value="1"/>
</dbReference>
<gene>
    <name evidence="1" type="ORF">MPIPNATIZW_LOCUS14503</name>
</gene>
<dbReference type="EMBL" id="OY882862">
    <property type="protein sequence ID" value="CAK6446197.1"/>
    <property type="molecule type" value="Genomic_DNA"/>
</dbReference>
<proteinExistence type="predicted"/>